<evidence type="ECO:0000313" key="3">
    <source>
        <dbReference type="EMBL" id="KAJ5359175.1"/>
    </source>
</evidence>
<feature type="region of interest" description="Disordered" evidence="1">
    <location>
        <begin position="46"/>
        <end position="67"/>
    </location>
</feature>
<dbReference type="AlphaFoldDB" id="A0A9W9RGM9"/>
<proteinExistence type="predicted"/>
<gene>
    <name evidence="3" type="ORF">N7496_011588</name>
</gene>
<name>A0A9W9RGM9_9EURO</name>
<feature type="chain" id="PRO_5040852922" evidence="2">
    <location>
        <begin position="19"/>
        <end position="67"/>
    </location>
</feature>
<dbReference type="EMBL" id="JAPZBS010000009">
    <property type="protein sequence ID" value="KAJ5359175.1"/>
    <property type="molecule type" value="Genomic_DNA"/>
</dbReference>
<evidence type="ECO:0000313" key="4">
    <source>
        <dbReference type="Proteomes" id="UP001147782"/>
    </source>
</evidence>
<feature type="signal peptide" evidence="2">
    <location>
        <begin position="1"/>
        <end position="18"/>
    </location>
</feature>
<keyword evidence="2" id="KW-0732">Signal</keyword>
<comment type="caution">
    <text evidence="3">The sequence shown here is derived from an EMBL/GenBank/DDBJ whole genome shotgun (WGS) entry which is preliminary data.</text>
</comment>
<organism evidence="3 4">
    <name type="scientific">Penicillium cataractarum</name>
    <dbReference type="NCBI Taxonomy" id="2100454"/>
    <lineage>
        <taxon>Eukaryota</taxon>
        <taxon>Fungi</taxon>
        <taxon>Dikarya</taxon>
        <taxon>Ascomycota</taxon>
        <taxon>Pezizomycotina</taxon>
        <taxon>Eurotiomycetes</taxon>
        <taxon>Eurotiomycetidae</taxon>
        <taxon>Eurotiales</taxon>
        <taxon>Aspergillaceae</taxon>
        <taxon>Penicillium</taxon>
    </lineage>
</organism>
<reference evidence="3" key="2">
    <citation type="journal article" date="2023" name="IMA Fungus">
        <title>Comparative genomic study of the Penicillium genus elucidates a diverse pangenome and 15 lateral gene transfer events.</title>
        <authorList>
            <person name="Petersen C."/>
            <person name="Sorensen T."/>
            <person name="Nielsen M.R."/>
            <person name="Sondergaard T.E."/>
            <person name="Sorensen J.L."/>
            <person name="Fitzpatrick D.A."/>
            <person name="Frisvad J.C."/>
            <person name="Nielsen K.L."/>
        </authorList>
    </citation>
    <scope>NUCLEOTIDE SEQUENCE</scope>
    <source>
        <strain evidence="3">IBT 29864</strain>
    </source>
</reference>
<evidence type="ECO:0000256" key="1">
    <source>
        <dbReference type="SAM" id="MobiDB-lite"/>
    </source>
</evidence>
<protein>
    <submittedName>
        <fullName evidence="3">Uncharacterized protein</fullName>
    </submittedName>
</protein>
<reference evidence="3" key="1">
    <citation type="submission" date="2022-11" db="EMBL/GenBank/DDBJ databases">
        <authorList>
            <person name="Petersen C."/>
        </authorList>
    </citation>
    <scope>NUCLEOTIDE SEQUENCE</scope>
    <source>
        <strain evidence="3">IBT 29864</strain>
    </source>
</reference>
<dbReference type="Proteomes" id="UP001147782">
    <property type="component" value="Unassembled WGS sequence"/>
</dbReference>
<sequence>MYFINIAAVLALASIVYGAAIPQDPLDSILQVLSGVPVAGNLMEYASRPTSGNSATPGGDDIENMTD</sequence>
<accession>A0A9W9RGM9</accession>
<dbReference type="GeneID" id="81443680"/>
<dbReference type="RefSeq" id="XP_056550461.1">
    <property type="nucleotide sequence ID" value="XM_056704501.1"/>
</dbReference>
<evidence type="ECO:0000256" key="2">
    <source>
        <dbReference type="SAM" id="SignalP"/>
    </source>
</evidence>
<keyword evidence="4" id="KW-1185">Reference proteome</keyword>